<dbReference type="Proteomes" id="UP000249819">
    <property type="component" value="Unassembled WGS sequence"/>
</dbReference>
<dbReference type="InterPro" id="IPR044152">
    <property type="entry name" value="YqjM-like"/>
</dbReference>
<gene>
    <name evidence="7" type="ORF">CLV59_104543</name>
</gene>
<dbReference type="GO" id="GO:0003959">
    <property type="term" value="F:NADPH dehydrogenase activity"/>
    <property type="evidence" value="ECO:0007669"/>
    <property type="project" value="InterPro"/>
</dbReference>
<comment type="caution">
    <text evidence="7">The sequence shown here is derived from an EMBL/GenBank/DDBJ whole genome shotgun (WGS) entry which is preliminary data.</text>
</comment>
<dbReference type="InterPro" id="IPR001155">
    <property type="entry name" value="OxRdtase_FMN_N"/>
</dbReference>
<dbReference type="EMBL" id="QLMA01000004">
    <property type="protein sequence ID" value="RAJ82317.1"/>
    <property type="molecule type" value="Genomic_DNA"/>
</dbReference>
<dbReference type="CDD" id="cd02932">
    <property type="entry name" value="OYE_YqiM_FMN"/>
    <property type="match status" value="1"/>
</dbReference>
<evidence type="ECO:0000313" key="8">
    <source>
        <dbReference type="Proteomes" id="UP000249819"/>
    </source>
</evidence>
<organism evidence="7 8">
    <name type="scientific">Chitinophaga dinghuensis</name>
    <dbReference type="NCBI Taxonomy" id="1539050"/>
    <lineage>
        <taxon>Bacteria</taxon>
        <taxon>Pseudomonadati</taxon>
        <taxon>Bacteroidota</taxon>
        <taxon>Chitinophagia</taxon>
        <taxon>Chitinophagales</taxon>
        <taxon>Chitinophagaceae</taxon>
        <taxon>Chitinophaga</taxon>
    </lineage>
</organism>
<proteinExistence type="predicted"/>
<dbReference type="PANTHER" id="PTHR43303:SF4">
    <property type="entry name" value="NADPH DEHYDROGENASE C23G7.10C-RELATED"/>
    <property type="match status" value="1"/>
</dbReference>
<evidence type="ECO:0000256" key="2">
    <source>
        <dbReference type="ARBA" id="ARBA00022630"/>
    </source>
</evidence>
<dbReference type="InterPro" id="IPR013785">
    <property type="entry name" value="Aldolase_TIM"/>
</dbReference>
<keyword evidence="4" id="KW-0521">NADP</keyword>
<evidence type="ECO:0000256" key="4">
    <source>
        <dbReference type="ARBA" id="ARBA00022857"/>
    </source>
</evidence>
<dbReference type="GO" id="GO:0010181">
    <property type="term" value="F:FMN binding"/>
    <property type="evidence" value="ECO:0007669"/>
    <property type="project" value="InterPro"/>
</dbReference>
<keyword evidence="8" id="KW-1185">Reference proteome</keyword>
<protein>
    <submittedName>
        <fullName evidence="7">2,4-dienoyl-CoA reductase-like NADH-dependent reductase (Old Yellow Enzyme family)</fullName>
    </submittedName>
</protein>
<keyword evidence="3" id="KW-0288">FMN</keyword>
<reference evidence="7 8" key="1">
    <citation type="submission" date="2018-06" db="EMBL/GenBank/DDBJ databases">
        <title>Genomic Encyclopedia of Archaeal and Bacterial Type Strains, Phase II (KMG-II): from individual species to whole genera.</title>
        <authorList>
            <person name="Goeker M."/>
        </authorList>
    </citation>
    <scope>NUCLEOTIDE SEQUENCE [LARGE SCALE GENOMIC DNA]</scope>
    <source>
        <strain evidence="7 8">DSM 29821</strain>
    </source>
</reference>
<comment type="cofactor">
    <cofactor evidence="1">
        <name>FMN</name>
        <dbReference type="ChEBI" id="CHEBI:58210"/>
    </cofactor>
</comment>
<evidence type="ECO:0000256" key="3">
    <source>
        <dbReference type="ARBA" id="ARBA00022643"/>
    </source>
</evidence>
<dbReference type="OrthoDB" id="9772736at2"/>
<dbReference type="PANTHER" id="PTHR43303">
    <property type="entry name" value="NADPH DEHYDROGENASE C23G7.10C-RELATED"/>
    <property type="match status" value="1"/>
</dbReference>
<dbReference type="Pfam" id="PF00724">
    <property type="entry name" value="Oxidored_FMN"/>
    <property type="match status" value="1"/>
</dbReference>
<evidence type="ECO:0000256" key="1">
    <source>
        <dbReference type="ARBA" id="ARBA00001917"/>
    </source>
</evidence>
<accession>A0A327VZ48</accession>
<keyword evidence="2" id="KW-0285">Flavoprotein</keyword>
<dbReference type="SUPFAM" id="SSF51395">
    <property type="entry name" value="FMN-linked oxidoreductases"/>
    <property type="match status" value="1"/>
</dbReference>
<sequence length="358" mass="39314">MIHLFQPLQLRSITLKNRIAVSPMCEYSSEDGFANDWHLVHLGSRAVGGAALVLTEAAAVSPEGRISPQDLGIWKEEHLTMLQRITQFIKAQGAVPGIQLAHAGRKASTYRPWDGNKAVPPDQGGWTAVAPSAIPFNEVYPMPEALTLEGIRKVIHDFATAAERAIRAGFEVIELHGAHGYLIHSFLSPLSNQRSDNYGGSFENRIRLILEITAAVRAVIPQQYPLLVRISATDWTPGGWTPEESVKLAAVLKEEGVDLIDTSSGGLSKDQKIPVGPLYQVPFAEQIKRETGIPTGAVGLITTSTEANEIIADGRADLVLMARELLRDPYFPLRAAAELDFQDMTWPIQYVRAKRTRK</sequence>
<evidence type="ECO:0000259" key="6">
    <source>
        <dbReference type="Pfam" id="PF00724"/>
    </source>
</evidence>
<feature type="domain" description="NADH:flavin oxidoreductase/NADH oxidase N-terminal" evidence="6">
    <location>
        <begin position="4"/>
        <end position="339"/>
    </location>
</feature>
<dbReference type="GO" id="GO:0050661">
    <property type="term" value="F:NADP binding"/>
    <property type="evidence" value="ECO:0007669"/>
    <property type="project" value="InterPro"/>
</dbReference>
<name>A0A327VZ48_9BACT</name>
<keyword evidence="5" id="KW-0560">Oxidoreductase</keyword>
<dbReference type="Gene3D" id="3.20.20.70">
    <property type="entry name" value="Aldolase class I"/>
    <property type="match status" value="1"/>
</dbReference>
<evidence type="ECO:0000313" key="7">
    <source>
        <dbReference type="EMBL" id="RAJ82317.1"/>
    </source>
</evidence>
<dbReference type="AlphaFoldDB" id="A0A327VZ48"/>
<evidence type="ECO:0000256" key="5">
    <source>
        <dbReference type="ARBA" id="ARBA00023002"/>
    </source>
</evidence>
<dbReference type="RefSeq" id="WP_111592840.1">
    <property type="nucleotide sequence ID" value="NZ_QLMA01000004.1"/>
</dbReference>